<protein>
    <submittedName>
        <fullName evidence="1">Uncharacterized protein</fullName>
    </submittedName>
</protein>
<dbReference type="EMBL" id="APOH01000010">
    <property type="protein sequence ID" value="ENU20568.1"/>
    <property type="molecule type" value="Genomic_DNA"/>
</dbReference>
<dbReference type="RefSeq" id="WP_004651082.1">
    <property type="nucleotide sequence ID" value="NZ_KB849176.1"/>
</dbReference>
<name>N8QBP9_9GAMM</name>
<dbReference type="Proteomes" id="UP000013086">
    <property type="component" value="Unassembled WGS sequence"/>
</dbReference>
<dbReference type="HOGENOM" id="CLU_197264_0_0_6"/>
<dbReference type="PATRIC" id="fig|1217715.3.peg.756"/>
<comment type="caution">
    <text evidence="1">The sequence shown here is derived from an EMBL/GenBank/DDBJ whole genome shotgun (WGS) entry which is preliminary data.</text>
</comment>
<dbReference type="eggNOG" id="ENOG5031RXR">
    <property type="taxonomic scope" value="Bacteria"/>
</dbReference>
<evidence type="ECO:0000313" key="2">
    <source>
        <dbReference type="Proteomes" id="UP000013086"/>
    </source>
</evidence>
<proteinExistence type="predicted"/>
<evidence type="ECO:0000313" key="1">
    <source>
        <dbReference type="EMBL" id="ENU20568.1"/>
    </source>
</evidence>
<dbReference type="AlphaFoldDB" id="N8QBP9"/>
<sequence length="74" mass="8789">MDKSLKNINKQINNFIEAGKQPELLIVGYKTYTSLMSEDRFAEKITKDETDPIIRYYKGIKIQMVTEKHYFKIK</sequence>
<dbReference type="OrthoDB" id="6710883at2"/>
<reference evidence="1 2" key="1">
    <citation type="submission" date="2013-02" db="EMBL/GenBank/DDBJ databases">
        <title>The Genome Sequence of Acinetobacter sp. ANC 3994.</title>
        <authorList>
            <consortium name="The Broad Institute Genome Sequencing Platform"/>
            <consortium name="The Broad Institute Genome Sequencing Center for Infectious Disease"/>
            <person name="Cerqueira G."/>
            <person name="Feldgarden M."/>
            <person name="Courvalin P."/>
            <person name="Perichon B."/>
            <person name="Grillot-Courvalin C."/>
            <person name="Clermont D."/>
            <person name="Rocha E."/>
            <person name="Yoon E.-J."/>
            <person name="Nemec A."/>
            <person name="Walker B."/>
            <person name="Young S.K."/>
            <person name="Zeng Q."/>
            <person name="Gargeya S."/>
            <person name="Fitzgerald M."/>
            <person name="Haas B."/>
            <person name="Abouelleil A."/>
            <person name="Alvarado L."/>
            <person name="Arachchi H.M."/>
            <person name="Berlin A.M."/>
            <person name="Chapman S.B."/>
            <person name="Dewar J."/>
            <person name="Goldberg J."/>
            <person name="Griggs A."/>
            <person name="Gujja S."/>
            <person name="Hansen M."/>
            <person name="Howarth C."/>
            <person name="Imamovic A."/>
            <person name="Larimer J."/>
            <person name="McCowan C."/>
            <person name="Murphy C."/>
            <person name="Neiman D."/>
            <person name="Pearson M."/>
            <person name="Priest M."/>
            <person name="Roberts A."/>
            <person name="Saif S."/>
            <person name="Shea T."/>
            <person name="Sisk P."/>
            <person name="Sykes S."/>
            <person name="Wortman J."/>
            <person name="Nusbaum C."/>
            <person name="Birren B."/>
        </authorList>
    </citation>
    <scope>NUCLEOTIDE SEQUENCE [LARGE SCALE GENOMIC DNA]</scope>
    <source>
        <strain evidence="1 2">ANC 3994</strain>
    </source>
</reference>
<accession>N8QBP9</accession>
<gene>
    <name evidence="1" type="ORF">F994_00794</name>
</gene>
<organism evidence="1 2">
    <name type="scientific">Acinetobacter bohemicus ANC 3994</name>
    <dbReference type="NCBI Taxonomy" id="1217715"/>
    <lineage>
        <taxon>Bacteria</taxon>
        <taxon>Pseudomonadati</taxon>
        <taxon>Pseudomonadota</taxon>
        <taxon>Gammaproteobacteria</taxon>
        <taxon>Moraxellales</taxon>
        <taxon>Moraxellaceae</taxon>
        <taxon>Acinetobacter</taxon>
    </lineage>
</organism>